<feature type="transmembrane region" description="Helical" evidence="1">
    <location>
        <begin position="157"/>
        <end position="177"/>
    </location>
</feature>
<feature type="transmembrane region" description="Helical" evidence="1">
    <location>
        <begin position="248"/>
        <end position="274"/>
    </location>
</feature>
<keyword evidence="2" id="KW-1185">Reference proteome</keyword>
<dbReference type="Proteomes" id="UP000887565">
    <property type="component" value="Unplaced"/>
</dbReference>
<keyword evidence="1" id="KW-0812">Transmembrane</keyword>
<feature type="transmembrane region" description="Helical" evidence="1">
    <location>
        <begin position="198"/>
        <end position="220"/>
    </location>
</feature>
<evidence type="ECO:0000313" key="2">
    <source>
        <dbReference type="Proteomes" id="UP000887565"/>
    </source>
</evidence>
<name>A0A915I656_ROMCU</name>
<dbReference type="WBParaSite" id="nRc.2.0.1.t09246-RA">
    <property type="protein sequence ID" value="nRc.2.0.1.t09246-RA"/>
    <property type="gene ID" value="nRc.2.0.1.g09246"/>
</dbReference>
<proteinExistence type="predicted"/>
<keyword evidence="1" id="KW-1133">Transmembrane helix</keyword>
<evidence type="ECO:0000313" key="3">
    <source>
        <dbReference type="WBParaSite" id="nRc.2.0.1.t09246-RA"/>
    </source>
</evidence>
<keyword evidence="1" id="KW-0472">Membrane</keyword>
<protein>
    <submittedName>
        <fullName evidence="3">Uncharacterized protein</fullName>
    </submittedName>
</protein>
<dbReference type="AlphaFoldDB" id="A0A915I656"/>
<accession>A0A915I656</accession>
<sequence>MTKTCSITKIVYTPCFYGKIFLEEMLKTSRLNANFTVQGDKWIIGKSLKLEQIIIITTILISNMFKGKLQFLRYESGGDASSAPNRTSFISYGDFKGGRKMFVGENSLLRVLYLPDGTLITEELRAFARCLASAKYLSVTNKLDYCWCFGGMTYGSLFLWSIFNCFIGVFHTLVTLVHMDGDCSKINLQISLTNVCQLPWTLLKFLFWLFLSSYASYYNFTWMDDVILPSPNVENRTNRPVPYFRRPWMWHAVIFLAWIYCFSCLAEILLILIVGS</sequence>
<organism evidence="2 3">
    <name type="scientific">Romanomermis culicivorax</name>
    <name type="common">Nematode worm</name>
    <dbReference type="NCBI Taxonomy" id="13658"/>
    <lineage>
        <taxon>Eukaryota</taxon>
        <taxon>Metazoa</taxon>
        <taxon>Ecdysozoa</taxon>
        <taxon>Nematoda</taxon>
        <taxon>Enoplea</taxon>
        <taxon>Dorylaimia</taxon>
        <taxon>Mermithida</taxon>
        <taxon>Mermithoidea</taxon>
        <taxon>Mermithidae</taxon>
        <taxon>Romanomermis</taxon>
    </lineage>
</organism>
<reference evidence="3" key="1">
    <citation type="submission" date="2022-11" db="UniProtKB">
        <authorList>
            <consortium name="WormBaseParasite"/>
        </authorList>
    </citation>
    <scope>IDENTIFICATION</scope>
</reference>
<evidence type="ECO:0000256" key="1">
    <source>
        <dbReference type="SAM" id="Phobius"/>
    </source>
</evidence>